<dbReference type="EMBL" id="JAEKNQ010000040">
    <property type="protein sequence ID" value="MBJ7603656.1"/>
    <property type="molecule type" value="Genomic_DNA"/>
</dbReference>
<feature type="active site" description="Tele-UMP-histidine intermediate" evidence="13">
    <location>
        <position position="132"/>
    </location>
</feature>
<evidence type="ECO:0000256" key="2">
    <source>
        <dbReference type="ARBA" id="ARBA00004947"/>
    </source>
</evidence>
<evidence type="ECO:0000259" key="17">
    <source>
        <dbReference type="Pfam" id="PF02744"/>
    </source>
</evidence>
<dbReference type="Gene3D" id="3.30.428.10">
    <property type="entry name" value="HIT-like"/>
    <property type="match status" value="2"/>
</dbReference>
<dbReference type="Proteomes" id="UP000620075">
    <property type="component" value="Unassembled WGS sequence"/>
</dbReference>
<dbReference type="EC" id="2.7.7.12" evidence="4 12"/>
<keyword evidence="11 15" id="KW-0119">Carbohydrate metabolism</keyword>
<dbReference type="InterPro" id="IPR036265">
    <property type="entry name" value="HIT-like_sf"/>
</dbReference>
<feature type="binding site" evidence="14">
    <location>
        <position position="79"/>
    </location>
    <ligand>
        <name>Zn(2+)</name>
        <dbReference type="ChEBI" id="CHEBI:29105"/>
    </ligand>
</feature>
<evidence type="ECO:0000259" key="16">
    <source>
        <dbReference type="Pfam" id="PF01087"/>
    </source>
</evidence>
<accession>A0A934K8F0</accession>
<organism evidence="18 19">
    <name type="scientific">Candidatus Dormiibacter inghamiae</name>
    <dbReference type="NCBI Taxonomy" id="3127013"/>
    <lineage>
        <taxon>Bacteria</taxon>
        <taxon>Bacillati</taxon>
        <taxon>Candidatus Dormiibacterota</taxon>
        <taxon>Candidatus Dormibacteria</taxon>
        <taxon>Candidatus Dormibacterales</taxon>
        <taxon>Candidatus Dormibacteraceae</taxon>
        <taxon>Candidatus Dormiibacter</taxon>
    </lineage>
</organism>
<evidence type="ECO:0000256" key="10">
    <source>
        <dbReference type="ARBA" id="ARBA00023144"/>
    </source>
</evidence>
<evidence type="ECO:0000313" key="18">
    <source>
        <dbReference type="EMBL" id="MBJ7603656.1"/>
    </source>
</evidence>
<evidence type="ECO:0000256" key="7">
    <source>
        <dbReference type="ARBA" id="ARBA00022695"/>
    </source>
</evidence>
<protein>
    <recommendedName>
        <fullName evidence="5 12">Galactose-1-phosphate uridylyltransferase</fullName>
        <ecNumber evidence="4 12">2.7.7.12</ecNumber>
    </recommendedName>
</protein>
<proteinExistence type="inferred from homology"/>
<evidence type="ECO:0000256" key="14">
    <source>
        <dbReference type="PIRSR" id="PIRSR000808-3"/>
    </source>
</evidence>
<evidence type="ECO:0000256" key="12">
    <source>
        <dbReference type="NCBIfam" id="TIGR00209"/>
    </source>
</evidence>
<comment type="similarity">
    <text evidence="3 15">Belongs to the galactose-1-phosphate uridylyltransferase type 1 family.</text>
</comment>
<name>A0A934K8F0_9BACT</name>
<comment type="caution">
    <text evidence="18">The sequence shown here is derived from an EMBL/GenBank/DDBJ whole genome shotgun (WGS) entry which is preliminary data.</text>
</comment>
<sequence length="301" mass="34811">MSELRWHPLQGEWVTGAPWRQDRTYHPPAEFCPLCPTRSGGLETEIPFPDYHIAVFENRFPSYTGHEGRCEVVCYTAEHESSLGRQPVEHIRDLIEVWADRTSELARLPNVRYVYVFENRGEEIGVTLPHPHGQIYAYPFLPPILARECSAFAEHHRRTGHCLYCDLLVRESEERLVARQSGWRAFVPAFNRWPYEVHIAPHDHLASLSDLDLAQQTDLGRVLKDVVQRYDRLFHRPMPYVMAVHQRPPGRGNRHFHLHFEFYPALRSADKLKYSAGSELGAGAWILDKRAEDSAAELRSA</sequence>
<dbReference type="PROSITE" id="PS00117">
    <property type="entry name" value="GAL_P_UDP_TRANSF_I"/>
    <property type="match status" value="1"/>
</dbReference>
<dbReference type="GO" id="GO:0033499">
    <property type="term" value="P:galactose catabolic process via UDP-galactose, Leloir pathway"/>
    <property type="evidence" value="ECO:0007669"/>
    <property type="project" value="TreeGrafter"/>
</dbReference>
<evidence type="ECO:0000256" key="3">
    <source>
        <dbReference type="ARBA" id="ARBA00010951"/>
    </source>
</evidence>
<dbReference type="InterPro" id="IPR005850">
    <property type="entry name" value="GalP_Utransf_C"/>
</dbReference>
<evidence type="ECO:0000256" key="5">
    <source>
        <dbReference type="ARBA" id="ARBA00016340"/>
    </source>
</evidence>
<comment type="catalytic activity">
    <reaction evidence="1 15">
        <text>alpha-D-galactose 1-phosphate + UDP-alpha-D-glucose = alpha-D-glucose 1-phosphate + UDP-alpha-D-galactose</text>
        <dbReference type="Rhea" id="RHEA:13989"/>
        <dbReference type="ChEBI" id="CHEBI:58336"/>
        <dbReference type="ChEBI" id="CHEBI:58601"/>
        <dbReference type="ChEBI" id="CHEBI:58885"/>
        <dbReference type="ChEBI" id="CHEBI:66914"/>
        <dbReference type="EC" id="2.7.7.12"/>
    </reaction>
</comment>
<dbReference type="PIRSF" id="PIRSF000808">
    <property type="entry name" value="GalT"/>
    <property type="match status" value="1"/>
</dbReference>
<evidence type="ECO:0000256" key="4">
    <source>
        <dbReference type="ARBA" id="ARBA00012384"/>
    </source>
</evidence>
<dbReference type="InterPro" id="IPR019779">
    <property type="entry name" value="GalP_UDPtransf1_His-AS"/>
</dbReference>
<evidence type="ECO:0000256" key="11">
    <source>
        <dbReference type="ARBA" id="ARBA00023277"/>
    </source>
</evidence>
<dbReference type="PANTHER" id="PTHR11943">
    <property type="entry name" value="GALACTOSE-1-PHOSPHATE URIDYLYLTRANSFERASE"/>
    <property type="match status" value="1"/>
</dbReference>
<feature type="domain" description="Galactose-1-phosphate uridyl transferase N-terminal" evidence="16">
    <location>
        <begin position="66"/>
        <end position="142"/>
    </location>
</feature>
<keyword evidence="7 15" id="KW-0548">Nucleotidyltransferase</keyword>
<evidence type="ECO:0000256" key="9">
    <source>
        <dbReference type="ARBA" id="ARBA00022833"/>
    </source>
</evidence>
<evidence type="ECO:0000256" key="13">
    <source>
        <dbReference type="PIRSR" id="PIRSR000808-1"/>
    </source>
</evidence>
<dbReference type="Pfam" id="PF01087">
    <property type="entry name" value="GalP_UDP_transf"/>
    <property type="match status" value="1"/>
</dbReference>
<dbReference type="GO" id="GO:0005737">
    <property type="term" value="C:cytoplasm"/>
    <property type="evidence" value="ECO:0007669"/>
    <property type="project" value="TreeGrafter"/>
</dbReference>
<dbReference type="GO" id="GO:0008108">
    <property type="term" value="F:UDP-glucose:hexose-1-phosphate uridylyltransferase activity"/>
    <property type="evidence" value="ECO:0007669"/>
    <property type="project" value="UniProtKB-UniRule"/>
</dbReference>
<dbReference type="InterPro" id="IPR001937">
    <property type="entry name" value="GalP_UDPtransf1"/>
</dbReference>
<keyword evidence="6 15" id="KW-0808">Transferase</keyword>
<evidence type="ECO:0000256" key="1">
    <source>
        <dbReference type="ARBA" id="ARBA00001107"/>
    </source>
</evidence>
<keyword evidence="9 14" id="KW-0862">Zinc</keyword>
<dbReference type="Pfam" id="PF02744">
    <property type="entry name" value="GalP_UDP_tr_C"/>
    <property type="match status" value="1"/>
</dbReference>
<dbReference type="InterPro" id="IPR005849">
    <property type="entry name" value="GalP_Utransf_N"/>
</dbReference>
<keyword evidence="8 14" id="KW-0479">Metal-binding</keyword>
<dbReference type="NCBIfam" id="TIGR00209">
    <property type="entry name" value="galT_1"/>
    <property type="match status" value="1"/>
</dbReference>
<feature type="binding site" evidence="14">
    <location>
        <position position="130"/>
    </location>
    <ligand>
        <name>Zn(2+)</name>
        <dbReference type="ChEBI" id="CHEBI:29105"/>
    </ligand>
</feature>
<evidence type="ECO:0000256" key="8">
    <source>
        <dbReference type="ARBA" id="ARBA00022723"/>
    </source>
</evidence>
<evidence type="ECO:0000256" key="15">
    <source>
        <dbReference type="RuleBase" id="RU000506"/>
    </source>
</evidence>
<gene>
    <name evidence="18" type="primary">galT</name>
    <name evidence="18" type="ORF">JF888_10770</name>
</gene>
<dbReference type="RefSeq" id="WP_338180029.1">
    <property type="nucleotide sequence ID" value="NZ_JAEKNQ010000040.1"/>
</dbReference>
<comment type="cofactor">
    <cofactor evidence="14">
        <name>Zn(2+)</name>
        <dbReference type="ChEBI" id="CHEBI:29105"/>
    </cofactor>
    <text evidence="14">Binds 1 zinc ion per subunit.</text>
</comment>
<dbReference type="PANTHER" id="PTHR11943:SF1">
    <property type="entry name" value="GALACTOSE-1-PHOSPHATE URIDYLYLTRANSFERASE"/>
    <property type="match status" value="1"/>
</dbReference>
<dbReference type="GO" id="GO:0008270">
    <property type="term" value="F:zinc ion binding"/>
    <property type="evidence" value="ECO:0007669"/>
    <property type="project" value="InterPro"/>
</dbReference>
<dbReference type="SUPFAM" id="SSF54197">
    <property type="entry name" value="HIT-like"/>
    <property type="match status" value="2"/>
</dbReference>
<feature type="domain" description="Galactose-1-phosphate uridyl transferase C-terminal" evidence="17">
    <location>
        <begin position="152"/>
        <end position="299"/>
    </location>
</feature>
<feature type="binding site" evidence="14">
    <location>
        <position position="32"/>
    </location>
    <ligand>
        <name>Zn(2+)</name>
        <dbReference type="ChEBI" id="CHEBI:29105"/>
    </ligand>
</feature>
<comment type="pathway">
    <text evidence="2 15">Carbohydrate metabolism; galactose metabolism.</text>
</comment>
<feature type="binding site" evidence="14">
    <location>
        <position position="35"/>
    </location>
    <ligand>
        <name>Zn(2+)</name>
        <dbReference type="ChEBI" id="CHEBI:29105"/>
    </ligand>
</feature>
<dbReference type="AlphaFoldDB" id="A0A934K8F0"/>
<reference evidence="18 19" key="1">
    <citation type="submission" date="2020-10" db="EMBL/GenBank/DDBJ databases">
        <title>Ca. Dormibacterota MAGs.</title>
        <authorList>
            <person name="Montgomery K."/>
        </authorList>
    </citation>
    <scope>NUCLEOTIDE SEQUENCE [LARGE SCALE GENOMIC DNA]</scope>
    <source>
        <strain evidence="18">SC8811_S16_3</strain>
    </source>
</reference>
<keyword evidence="10 15" id="KW-0299">Galactose metabolism</keyword>
<evidence type="ECO:0000256" key="6">
    <source>
        <dbReference type="ARBA" id="ARBA00022679"/>
    </source>
</evidence>
<evidence type="ECO:0000313" key="19">
    <source>
        <dbReference type="Proteomes" id="UP000620075"/>
    </source>
</evidence>